<dbReference type="Proteomes" id="UP000518188">
    <property type="component" value="Unassembled WGS sequence"/>
</dbReference>
<dbReference type="PANTHER" id="PTHR30349">
    <property type="entry name" value="PHAGE INTEGRASE-RELATED"/>
    <property type="match status" value="1"/>
</dbReference>
<dbReference type="Pfam" id="PF00589">
    <property type="entry name" value="Phage_integrase"/>
    <property type="match status" value="1"/>
</dbReference>
<evidence type="ECO:0000259" key="6">
    <source>
        <dbReference type="PROSITE" id="PS51900"/>
    </source>
</evidence>
<accession>A0A7X6MVI4</accession>
<evidence type="ECO:0000313" key="7">
    <source>
        <dbReference type="EMBL" id="NKZ13664.1"/>
    </source>
</evidence>
<dbReference type="InterPro" id="IPR050090">
    <property type="entry name" value="Tyrosine_recombinase_XerCD"/>
</dbReference>
<dbReference type="InterPro" id="IPR011010">
    <property type="entry name" value="DNA_brk_join_enz"/>
</dbReference>
<evidence type="ECO:0000256" key="4">
    <source>
        <dbReference type="PROSITE-ProRule" id="PRU01248"/>
    </source>
</evidence>
<dbReference type="CDD" id="cd01189">
    <property type="entry name" value="INT_ICEBs1_C_like"/>
    <property type="match status" value="1"/>
</dbReference>
<organism evidence="7 8">
    <name type="scientific">Mycolicibacterium septicum DSM 44393</name>
    <dbReference type="NCBI Taxonomy" id="1341646"/>
    <lineage>
        <taxon>Bacteria</taxon>
        <taxon>Bacillati</taxon>
        <taxon>Actinomycetota</taxon>
        <taxon>Actinomycetes</taxon>
        <taxon>Mycobacteriales</taxon>
        <taxon>Mycobacteriaceae</taxon>
        <taxon>Mycolicibacterium</taxon>
    </lineage>
</organism>
<protein>
    <submittedName>
        <fullName evidence="7">Site-specific integrase</fullName>
    </submittedName>
</protein>
<dbReference type="EMBL" id="JAAXPJ010000009">
    <property type="protein sequence ID" value="NKZ13664.1"/>
    <property type="molecule type" value="Genomic_DNA"/>
</dbReference>
<evidence type="ECO:0000259" key="5">
    <source>
        <dbReference type="PROSITE" id="PS51898"/>
    </source>
</evidence>
<dbReference type="AlphaFoldDB" id="A0A7X6MVI4"/>
<dbReference type="InterPro" id="IPR010998">
    <property type="entry name" value="Integrase_recombinase_N"/>
</dbReference>
<dbReference type="PROSITE" id="PS51900">
    <property type="entry name" value="CB"/>
    <property type="match status" value="1"/>
</dbReference>
<feature type="domain" description="Core-binding (CB)" evidence="6">
    <location>
        <begin position="109"/>
        <end position="186"/>
    </location>
</feature>
<dbReference type="Gene3D" id="1.10.443.10">
    <property type="entry name" value="Intergrase catalytic core"/>
    <property type="match status" value="1"/>
</dbReference>
<dbReference type="PROSITE" id="PS51898">
    <property type="entry name" value="TYR_RECOMBINASE"/>
    <property type="match status" value="1"/>
</dbReference>
<evidence type="ECO:0000256" key="2">
    <source>
        <dbReference type="ARBA" id="ARBA00023125"/>
    </source>
</evidence>
<feature type="domain" description="Tyr recombinase" evidence="5">
    <location>
        <begin position="209"/>
        <end position="400"/>
    </location>
</feature>
<dbReference type="GO" id="GO:0003677">
    <property type="term" value="F:DNA binding"/>
    <property type="evidence" value="ECO:0007669"/>
    <property type="project" value="UniProtKB-UniRule"/>
</dbReference>
<dbReference type="InterPro" id="IPR002104">
    <property type="entry name" value="Integrase_catalytic"/>
</dbReference>
<name>A0A7X6MVI4_9MYCO</name>
<comment type="caution">
    <text evidence="7">The sequence shown here is derived from an EMBL/GenBank/DDBJ whole genome shotgun (WGS) entry which is preliminary data.</text>
</comment>
<reference evidence="7 8" key="1">
    <citation type="submission" date="2020-04" db="EMBL/GenBank/DDBJ databases">
        <title>MicrobeNet Type strains.</title>
        <authorList>
            <person name="Nicholson A.C."/>
        </authorList>
    </citation>
    <scope>NUCLEOTIDE SEQUENCE [LARGE SCALE GENOMIC DNA]</scope>
    <source>
        <strain evidence="7 8">ATCC 700731</strain>
    </source>
</reference>
<evidence type="ECO:0000256" key="1">
    <source>
        <dbReference type="ARBA" id="ARBA00008857"/>
    </source>
</evidence>
<keyword evidence="2 4" id="KW-0238">DNA-binding</keyword>
<evidence type="ECO:0000313" key="8">
    <source>
        <dbReference type="Proteomes" id="UP000518188"/>
    </source>
</evidence>
<dbReference type="Gene3D" id="1.10.150.130">
    <property type="match status" value="1"/>
</dbReference>
<dbReference type="GO" id="GO:0006310">
    <property type="term" value="P:DNA recombination"/>
    <property type="evidence" value="ECO:0007669"/>
    <property type="project" value="UniProtKB-KW"/>
</dbReference>
<evidence type="ECO:0000256" key="3">
    <source>
        <dbReference type="ARBA" id="ARBA00023172"/>
    </source>
</evidence>
<keyword evidence="3" id="KW-0233">DNA recombination</keyword>
<gene>
    <name evidence="7" type="ORF">HGA11_22050</name>
</gene>
<dbReference type="InterPro" id="IPR044068">
    <property type="entry name" value="CB"/>
</dbReference>
<dbReference type="SUPFAM" id="SSF56349">
    <property type="entry name" value="DNA breaking-rejoining enzymes"/>
    <property type="match status" value="1"/>
</dbReference>
<proteinExistence type="inferred from homology"/>
<comment type="similarity">
    <text evidence="1">Belongs to the 'phage' integrase family.</text>
</comment>
<dbReference type="InterPro" id="IPR013762">
    <property type="entry name" value="Integrase-like_cat_sf"/>
</dbReference>
<sequence>MITPFGFTRFDPVPTSDQAVFAIGPGRTAEAYDLPMSKRNPSDLGYIEDRWFDSDGQPKARNGQGKRYRARWVDDDGKERSASFASEKAAKAHLKSVARGEYANTTGKLTFKQFFDQWRETQVWAPGTVRKVDQAIGCVTFGDVPLERLRPSHIQSWVKAMVDKPLAPNTVRSRFDHIRAAIRAAVADRAIPFDVTTSTTLPRARKAEAAMVIPTTAQVGEVLRCAPEQFTAFVALCAFGGLRLGEAAGLKVSDIDFMRREVHIQRQAQVTKGGGVDIRPPKYGSERTVYLPQDLVTMLSEHVRMHCPGDDSDRWMFPGEGDDPLHQNSAGYLWGKTRDSAKVSFRLHDLRHFYASGLIAAGCDVVTVQRAMGHGSASLTLNTYSHLWPKAEDRTRNAAAQMLNEALTADRVRTQTQ</sequence>
<dbReference type="PANTHER" id="PTHR30349:SF64">
    <property type="entry name" value="PROPHAGE INTEGRASE INTD-RELATED"/>
    <property type="match status" value="1"/>
</dbReference>
<dbReference type="GO" id="GO:0015074">
    <property type="term" value="P:DNA integration"/>
    <property type="evidence" value="ECO:0007669"/>
    <property type="project" value="InterPro"/>
</dbReference>